<sequence>MTVQHPPTIVIGVSGRVLELVKIQPVPGSGCQS</sequence>
<dbReference type="EMBL" id="GBRH01186431">
    <property type="protein sequence ID" value="JAE11465.1"/>
    <property type="molecule type" value="Transcribed_RNA"/>
</dbReference>
<accession>A0A0A9FEI6</accession>
<evidence type="ECO:0000313" key="1">
    <source>
        <dbReference type="EMBL" id="JAE11465.1"/>
    </source>
</evidence>
<proteinExistence type="predicted"/>
<protein>
    <submittedName>
        <fullName evidence="1">Uncharacterized protein</fullName>
    </submittedName>
</protein>
<dbReference type="AlphaFoldDB" id="A0A0A9FEI6"/>
<name>A0A0A9FEI6_ARUDO</name>
<reference evidence="1" key="2">
    <citation type="journal article" date="2015" name="Data Brief">
        <title>Shoot transcriptome of the giant reed, Arundo donax.</title>
        <authorList>
            <person name="Barrero R.A."/>
            <person name="Guerrero F.D."/>
            <person name="Moolhuijzen P."/>
            <person name="Goolsby J.A."/>
            <person name="Tidwell J."/>
            <person name="Bellgard S.E."/>
            <person name="Bellgard M.I."/>
        </authorList>
    </citation>
    <scope>NUCLEOTIDE SEQUENCE</scope>
    <source>
        <tissue evidence="1">Shoot tissue taken approximately 20 cm above the soil surface</tissue>
    </source>
</reference>
<organism evidence="1">
    <name type="scientific">Arundo donax</name>
    <name type="common">Giant reed</name>
    <name type="synonym">Donax arundinaceus</name>
    <dbReference type="NCBI Taxonomy" id="35708"/>
    <lineage>
        <taxon>Eukaryota</taxon>
        <taxon>Viridiplantae</taxon>
        <taxon>Streptophyta</taxon>
        <taxon>Embryophyta</taxon>
        <taxon>Tracheophyta</taxon>
        <taxon>Spermatophyta</taxon>
        <taxon>Magnoliopsida</taxon>
        <taxon>Liliopsida</taxon>
        <taxon>Poales</taxon>
        <taxon>Poaceae</taxon>
        <taxon>PACMAD clade</taxon>
        <taxon>Arundinoideae</taxon>
        <taxon>Arundineae</taxon>
        <taxon>Arundo</taxon>
    </lineage>
</organism>
<reference evidence="1" key="1">
    <citation type="submission" date="2014-09" db="EMBL/GenBank/DDBJ databases">
        <authorList>
            <person name="Magalhaes I.L.F."/>
            <person name="Oliveira U."/>
            <person name="Santos F.R."/>
            <person name="Vidigal T.H.D.A."/>
            <person name="Brescovit A.D."/>
            <person name="Santos A.J."/>
        </authorList>
    </citation>
    <scope>NUCLEOTIDE SEQUENCE</scope>
    <source>
        <tissue evidence="1">Shoot tissue taken approximately 20 cm above the soil surface</tissue>
    </source>
</reference>